<dbReference type="EMBL" id="JABANO010018886">
    <property type="protein sequence ID" value="KAF4731116.1"/>
    <property type="molecule type" value="Genomic_DNA"/>
</dbReference>
<gene>
    <name evidence="1" type="ORF">FOZ63_033005</name>
</gene>
<organism evidence="1 2">
    <name type="scientific">Perkinsus olseni</name>
    <name type="common">Perkinsus atlanticus</name>
    <dbReference type="NCBI Taxonomy" id="32597"/>
    <lineage>
        <taxon>Eukaryota</taxon>
        <taxon>Sar</taxon>
        <taxon>Alveolata</taxon>
        <taxon>Perkinsozoa</taxon>
        <taxon>Perkinsea</taxon>
        <taxon>Perkinsida</taxon>
        <taxon>Perkinsidae</taxon>
        <taxon>Perkinsus</taxon>
    </lineage>
</organism>
<comment type="caution">
    <text evidence="1">The sequence shown here is derived from an EMBL/GenBank/DDBJ whole genome shotgun (WGS) entry which is preliminary data.</text>
</comment>
<evidence type="ECO:0000313" key="1">
    <source>
        <dbReference type="EMBL" id="KAF4731116.1"/>
    </source>
</evidence>
<dbReference type="Proteomes" id="UP000553632">
    <property type="component" value="Unassembled WGS sequence"/>
</dbReference>
<dbReference type="AlphaFoldDB" id="A0A7J6SFK0"/>
<feature type="non-terminal residue" evidence="1">
    <location>
        <position position="1"/>
    </location>
</feature>
<evidence type="ECO:0000313" key="2">
    <source>
        <dbReference type="Proteomes" id="UP000553632"/>
    </source>
</evidence>
<name>A0A7J6SFK0_PEROL</name>
<protein>
    <submittedName>
        <fullName evidence="1">Uncharacterized protein</fullName>
    </submittedName>
</protein>
<accession>A0A7J6SFK0</accession>
<proteinExistence type="predicted"/>
<reference evidence="1 2" key="1">
    <citation type="submission" date="2020-04" db="EMBL/GenBank/DDBJ databases">
        <title>Perkinsus olseni comparative genomics.</title>
        <authorList>
            <person name="Bogema D.R."/>
        </authorList>
    </citation>
    <scope>NUCLEOTIDE SEQUENCE [LARGE SCALE GENOMIC DNA]</scope>
    <source>
        <strain evidence="1 2">ATCC PRA-207</strain>
    </source>
</reference>
<sequence>RLRSTDGFHSPVEWPSCQATEACPGLMKETCLRIRSIVSESSTAEEVFRYREPLQREGETGVATPAESVGLRATCSSLDGLDVEALKASIYRTLVELGGQEGYIRSIEAEAEPTEDTALARLLVNARLEVPEEEAPAVLERIFEVEKTPLALRHRVAHHFRGGGEEIAEEHRDGCLPPRLRELAVKIEHENQPTR</sequence>
<keyword evidence="2" id="KW-1185">Reference proteome</keyword>